<evidence type="ECO:0000256" key="1">
    <source>
        <dbReference type="SAM" id="MobiDB-lite"/>
    </source>
</evidence>
<dbReference type="Proteomes" id="UP000234662">
    <property type="component" value="Unassembled WGS sequence"/>
</dbReference>
<dbReference type="RefSeq" id="WP_101822972.1">
    <property type="nucleotide sequence ID" value="NZ_PKJC01000038.1"/>
</dbReference>
<proteinExistence type="predicted"/>
<comment type="caution">
    <text evidence="2">The sequence shown here is derived from an EMBL/GenBank/DDBJ whole genome shotgun (WGS) entry which is preliminary data.</text>
</comment>
<evidence type="ECO:0000313" key="2">
    <source>
        <dbReference type="EMBL" id="PKZ62934.1"/>
    </source>
</evidence>
<dbReference type="EMBL" id="PKJC01000038">
    <property type="protein sequence ID" value="PKZ62934.1"/>
    <property type="molecule type" value="Genomic_DNA"/>
</dbReference>
<dbReference type="Pfam" id="PF12079">
    <property type="entry name" value="DUF3558"/>
    <property type="match status" value="1"/>
</dbReference>
<sequence length="217" mass="23140">MFSFKSGGKWASASAITLVLVCTTGCTTVTGEPIAGTPGPTSTAAPSVRQTDGAGRNLPFATEFANRWNINNDGSTYEPCTQVSDDVIRKFGLDPSSVRDIAASDFQTARGCNWKLIQDGRSSIAQFVANILRPNEGLTGHKTLNRAGTTWLPDIELEGRRVLVESIMPGECSVYVQSGTAVVITSVTRLGFHRPATEVVCNEATDFLQATIGEIPV</sequence>
<gene>
    <name evidence="2" type="ORF">CYJ73_24540</name>
</gene>
<dbReference type="InterPro" id="IPR024520">
    <property type="entry name" value="DUF3558"/>
</dbReference>
<accession>A0A2I1R1E5</accession>
<dbReference type="AlphaFoldDB" id="A0A2I1R1E5"/>
<organism evidence="2 3">
    <name type="scientific">Gordonia terrae</name>
    <dbReference type="NCBI Taxonomy" id="2055"/>
    <lineage>
        <taxon>Bacteria</taxon>
        <taxon>Bacillati</taxon>
        <taxon>Actinomycetota</taxon>
        <taxon>Actinomycetes</taxon>
        <taxon>Mycobacteriales</taxon>
        <taxon>Gordoniaceae</taxon>
        <taxon>Gordonia</taxon>
    </lineage>
</organism>
<evidence type="ECO:0000313" key="3">
    <source>
        <dbReference type="Proteomes" id="UP000234662"/>
    </source>
</evidence>
<protein>
    <submittedName>
        <fullName evidence="2">DUF3558 domain-containing protein</fullName>
    </submittedName>
</protein>
<feature type="compositionally biased region" description="Polar residues" evidence="1">
    <location>
        <begin position="39"/>
        <end position="50"/>
    </location>
</feature>
<reference evidence="2 3" key="1">
    <citation type="submission" date="2017-12" db="EMBL/GenBank/DDBJ databases">
        <title>Phylogenetic diversity of female urinary microbiome.</title>
        <authorList>
            <person name="Thomas-White K."/>
            <person name="Wolfe A.J."/>
        </authorList>
    </citation>
    <scope>NUCLEOTIDE SEQUENCE [LARGE SCALE GENOMIC DNA]</scope>
    <source>
        <strain evidence="2 3">UMB0777</strain>
    </source>
</reference>
<feature type="region of interest" description="Disordered" evidence="1">
    <location>
        <begin position="33"/>
        <end position="52"/>
    </location>
</feature>
<name>A0A2I1R1E5_9ACTN</name>